<feature type="transmembrane region" description="Helical" evidence="1">
    <location>
        <begin position="45"/>
        <end position="62"/>
    </location>
</feature>
<name>A0A437GYG1_9SPHN</name>
<keyword evidence="3" id="KW-1185">Reference proteome</keyword>
<evidence type="ECO:0000313" key="2">
    <source>
        <dbReference type="EMBL" id="RVQ66516.1"/>
    </source>
</evidence>
<proteinExistence type="predicted"/>
<dbReference type="Proteomes" id="UP000283003">
    <property type="component" value="Unassembled WGS sequence"/>
</dbReference>
<gene>
    <name evidence="2" type="ORF">EKN06_10905</name>
</gene>
<organism evidence="2 3">
    <name type="scientific">Croceicoccus ponticola</name>
    <dbReference type="NCBI Taxonomy" id="2217664"/>
    <lineage>
        <taxon>Bacteria</taxon>
        <taxon>Pseudomonadati</taxon>
        <taxon>Pseudomonadota</taxon>
        <taxon>Alphaproteobacteria</taxon>
        <taxon>Sphingomonadales</taxon>
        <taxon>Erythrobacteraceae</taxon>
        <taxon>Croceicoccus</taxon>
    </lineage>
</organism>
<feature type="transmembrane region" description="Helical" evidence="1">
    <location>
        <begin position="7"/>
        <end position="25"/>
    </location>
</feature>
<keyword evidence="1" id="KW-0472">Membrane</keyword>
<evidence type="ECO:0000313" key="3">
    <source>
        <dbReference type="Proteomes" id="UP000283003"/>
    </source>
</evidence>
<evidence type="ECO:0000256" key="1">
    <source>
        <dbReference type="SAM" id="Phobius"/>
    </source>
</evidence>
<dbReference type="RefSeq" id="WP_127612937.1">
    <property type="nucleotide sequence ID" value="NZ_RXOL01000004.1"/>
</dbReference>
<dbReference type="AlphaFoldDB" id="A0A437GYG1"/>
<keyword evidence="1" id="KW-1133">Transmembrane helix</keyword>
<accession>A0A437GYG1</accession>
<keyword evidence="1" id="KW-0812">Transmembrane</keyword>
<sequence length="66" mass="7189">MIALYKALIPGALFSWIVSMVLKSGGTTGGALMVHTMHVQSVSFPWSWMLFIGGTGLSWFILQSLD</sequence>
<comment type="caution">
    <text evidence="2">The sequence shown here is derived from an EMBL/GenBank/DDBJ whole genome shotgun (WGS) entry which is preliminary data.</text>
</comment>
<reference evidence="2 3" key="1">
    <citation type="submission" date="2018-12" db="EMBL/GenBank/DDBJ databases">
        <title>Croceicoccus ponticola sp. nov., a lipolytic bacterium isolated from seawater.</title>
        <authorList>
            <person name="Yoon J.-H."/>
        </authorList>
    </citation>
    <scope>NUCLEOTIDE SEQUENCE [LARGE SCALE GENOMIC DNA]</scope>
    <source>
        <strain evidence="2 3">GM-16</strain>
    </source>
</reference>
<protein>
    <submittedName>
        <fullName evidence="2">Uncharacterized protein</fullName>
    </submittedName>
</protein>
<dbReference type="EMBL" id="RXOL01000004">
    <property type="protein sequence ID" value="RVQ66516.1"/>
    <property type="molecule type" value="Genomic_DNA"/>
</dbReference>
<dbReference type="OrthoDB" id="7433080at2"/>